<keyword evidence="3 9" id="KW-0808">Transferase</keyword>
<evidence type="ECO:0000313" key="9">
    <source>
        <dbReference type="EMBL" id="ADL13604.1"/>
    </source>
</evidence>
<dbReference type="NCBIfam" id="TIGR03025">
    <property type="entry name" value="EPS_sugtrans"/>
    <property type="match status" value="1"/>
</dbReference>
<evidence type="ECO:0000256" key="5">
    <source>
        <dbReference type="ARBA" id="ARBA00022989"/>
    </source>
</evidence>
<sequence length="199" mass="22857">MLIKRVIDFFGSLVGLVILLPLFIIISLLIKIDSKGPVFFKQDRLGKDGEVFEIYKFRTMVENAENIGDGLFTSKGDPRITKVGKLLRKISLDELPQLINVLKGDMSLIGPRPPVPYYPYKYDEYSDEQKSRFDVKPGITGYAQINGRNNLSWDERIEYDIEYVKNFSLLLDLKIIFSTLAIVLKRDGIYGENKKKVKK</sequence>
<organism evidence="9 10">
    <name type="scientific">Acetohalobium arabaticum (strain ATCC 49924 / DSM 5501 / Z-7288)</name>
    <dbReference type="NCBI Taxonomy" id="574087"/>
    <lineage>
        <taxon>Bacteria</taxon>
        <taxon>Bacillati</taxon>
        <taxon>Bacillota</taxon>
        <taxon>Clostridia</taxon>
        <taxon>Halanaerobiales</taxon>
        <taxon>Halobacteroidaceae</taxon>
        <taxon>Acetohalobium</taxon>
    </lineage>
</organism>
<dbReference type="InterPro" id="IPR017475">
    <property type="entry name" value="EPS_sugar_tfrase"/>
</dbReference>
<evidence type="ECO:0000259" key="8">
    <source>
        <dbReference type="Pfam" id="PF02397"/>
    </source>
</evidence>
<dbReference type="PANTHER" id="PTHR30576:SF0">
    <property type="entry name" value="UNDECAPRENYL-PHOSPHATE N-ACETYLGALACTOSAMINYL 1-PHOSPHATE TRANSFERASE-RELATED"/>
    <property type="match status" value="1"/>
</dbReference>
<evidence type="ECO:0000256" key="4">
    <source>
        <dbReference type="ARBA" id="ARBA00022692"/>
    </source>
</evidence>
<dbReference type="AlphaFoldDB" id="D9QTA4"/>
<dbReference type="GO" id="GO:0047360">
    <property type="term" value="F:undecaprenyl-phosphate galactose phosphotransferase activity"/>
    <property type="evidence" value="ECO:0007669"/>
    <property type="project" value="UniProtKB-EC"/>
</dbReference>
<keyword evidence="4 7" id="KW-0812">Transmembrane</keyword>
<dbReference type="HOGENOM" id="CLU_024920_1_4_9"/>
<dbReference type="EC" id="2.7.8.6" evidence="9"/>
<accession>D9QTA4</accession>
<name>D9QTA4_ACEAZ</name>
<dbReference type="EMBL" id="CP002105">
    <property type="protein sequence ID" value="ADL13604.1"/>
    <property type="molecule type" value="Genomic_DNA"/>
</dbReference>
<feature type="transmembrane region" description="Helical" evidence="7">
    <location>
        <begin position="6"/>
        <end position="30"/>
    </location>
</feature>
<evidence type="ECO:0000256" key="3">
    <source>
        <dbReference type="ARBA" id="ARBA00022679"/>
    </source>
</evidence>
<proteinExistence type="inferred from homology"/>
<reference evidence="9 10" key="1">
    <citation type="journal article" date="2010" name="Stand. Genomic Sci.">
        <title>Complete genome sequence of Acetohalobium arabaticum type strain (Z-7288).</title>
        <authorList>
            <person name="Sikorski J."/>
            <person name="Lapidus A."/>
            <person name="Chertkov O."/>
            <person name="Lucas S."/>
            <person name="Copeland A."/>
            <person name="Glavina Del Rio T."/>
            <person name="Nolan M."/>
            <person name="Tice H."/>
            <person name="Cheng J.F."/>
            <person name="Han C."/>
            <person name="Brambilla E."/>
            <person name="Pitluck S."/>
            <person name="Liolios K."/>
            <person name="Ivanova N."/>
            <person name="Mavromatis K."/>
            <person name="Mikhailova N."/>
            <person name="Pati A."/>
            <person name="Bruce D."/>
            <person name="Detter C."/>
            <person name="Tapia R."/>
            <person name="Goodwin L."/>
            <person name="Chen A."/>
            <person name="Palaniappan K."/>
            <person name="Land M."/>
            <person name="Hauser L."/>
            <person name="Chang Y.J."/>
            <person name="Jeffries C.D."/>
            <person name="Rohde M."/>
            <person name="Goker M."/>
            <person name="Spring S."/>
            <person name="Woyke T."/>
            <person name="Bristow J."/>
            <person name="Eisen J.A."/>
            <person name="Markowitz V."/>
            <person name="Hugenholtz P."/>
            <person name="Kyrpides N.C."/>
            <person name="Klenk H.P."/>
        </authorList>
    </citation>
    <scope>NUCLEOTIDE SEQUENCE [LARGE SCALE GENOMIC DNA]</scope>
    <source>
        <strain evidence="10">ATCC 49924 / DSM 5501 / Z-7288</strain>
    </source>
</reference>
<dbReference type="GO" id="GO:0016020">
    <property type="term" value="C:membrane"/>
    <property type="evidence" value="ECO:0007669"/>
    <property type="project" value="UniProtKB-SubCell"/>
</dbReference>
<dbReference type="InterPro" id="IPR003362">
    <property type="entry name" value="Bact_transf"/>
</dbReference>
<dbReference type="PANTHER" id="PTHR30576">
    <property type="entry name" value="COLANIC BIOSYNTHESIS UDP-GLUCOSE LIPID CARRIER TRANSFERASE"/>
    <property type="match status" value="1"/>
</dbReference>
<feature type="domain" description="Bacterial sugar transferase" evidence="8">
    <location>
        <begin position="4"/>
        <end position="185"/>
    </location>
</feature>
<dbReference type="RefSeq" id="WP_013279047.1">
    <property type="nucleotide sequence ID" value="NC_014378.1"/>
</dbReference>
<dbReference type="STRING" id="574087.Acear_2114"/>
<dbReference type="KEGG" id="aar:Acear_2114"/>
<evidence type="ECO:0000256" key="6">
    <source>
        <dbReference type="ARBA" id="ARBA00023136"/>
    </source>
</evidence>
<keyword evidence="6 7" id="KW-0472">Membrane</keyword>
<evidence type="ECO:0000256" key="7">
    <source>
        <dbReference type="SAM" id="Phobius"/>
    </source>
</evidence>
<evidence type="ECO:0000313" key="10">
    <source>
        <dbReference type="Proteomes" id="UP000001661"/>
    </source>
</evidence>
<dbReference type="OrthoDB" id="9808602at2"/>
<gene>
    <name evidence="9" type="ordered locus">Acear_2114</name>
</gene>
<dbReference type="eggNOG" id="COG2148">
    <property type="taxonomic scope" value="Bacteria"/>
</dbReference>
<protein>
    <submittedName>
        <fullName evidence="9">Undecaprenyl-phosphate galactose phosphotransferase</fullName>
        <ecNumber evidence="9">2.7.8.6</ecNumber>
    </submittedName>
</protein>
<comment type="similarity">
    <text evidence="2">Belongs to the bacterial sugar transferase family.</text>
</comment>
<keyword evidence="5 7" id="KW-1133">Transmembrane helix</keyword>
<evidence type="ECO:0000256" key="2">
    <source>
        <dbReference type="ARBA" id="ARBA00006464"/>
    </source>
</evidence>
<dbReference type="Proteomes" id="UP000001661">
    <property type="component" value="Chromosome"/>
</dbReference>
<keyword evidence="10" id="KW-1185">Reference proteome</keyword>
<evidence type="ECO:0000256" key="1">
    <source>
        <dbReference type="ARBA" id="ARBA00004141"/>
    </source>
</evidence>
<comment type="subcellular location">
    <subcellularLocation>
        <location evidence="1">Membrane</location>
        <topology evidence="1">Multi-pass membrane protein</topology>
    </subcellularLocation>
</comment>
<dbReference type="Pfam" id="PF02397">
    <property type="entry name" value="Bac_transf"/>
    <property type="match status" value="1"/>
</dbReference>